<proteinExistence type="predicted"/>
<evidence type="ECO:0008006" key="4">
    <source>
        <dbReference type="Google" id="ProtNLM"/>
    </source>
</evidence>
<feature type="chain" id="PRO_5041395461" description="UrcA family protein" evidence="1">
    <location>
        <begin position="23"/>
        <end position="118"/>
    </location>
</feature>
<protein>
    <recommendedName>
        <fullName evidence="4">UrcA family protein</fullName>
    </recommendedName>
</protein>
<keyword evidence="1" id="KW-0732">Signal</keyword>
<reference evidence="2" key="1">
    <citation type="journal article" date="2016" name="Front. Microbiol.">
        <title>Genome Sequence of the Piezophilic, Mesophilic Sulfate-Reducing Bacterium Desulfovibrio indicus J2T.</title>
        <authorList>
            <person name="Cao J."/>
            <person name="Maignien L."/>
            <person name="Shao Z."/>
            <person name="Alain K."/>
            <person name="Jebbar M."/>
        </authorList>
    </citation>
    <scope>NUCLEOTIDE SEQUENCE</scope>
    <source>
        <strain evidence="2">JCM 32048</strain>
    </source>
</reference>
<gene>
    <name evidence="2" type="ORF">MPEAHAMD_3395</name>
</gene>
<keyword evidence="3" id="KW-1185">Reference proteome</keyword>
<organism evidence="2 3">
    <name type="scientific">Methylobacterium frigidaeris</name>
    <dbReference type="NCBI Taxonomy" id="2038277"/>
    <lineage>
        <taxon>Bacteria</taxon>
        <taxon>Pseudomonadati</taxon>
        <taxon>Pseudomonadota</taxon>
        <taxon>Alphaproteobacteria</taxon>
        <taxon>Hyphomicrobiales</taxon>
        <taxon>Methylobacteriaceae</taxon>
        <taxon>Methylobacterium</taxon>
    </lineage>
</organism>
<evidence type="ECO:0000313" key="2">
    <source>
        <dbReference type="EMBL" id="GJD63231.1"/>
    </source>
</evidence>
<evidence type="ECO:0000256" key="1">
    <source>
        <dbReference type="SAM" id="SignalP"/>
    </source>
</evidence>
<dbReference type="Proteomes" id="UP001055286">
    <property type="component" value="Unassembled WGS sequence"/>
</dbReference>
<dbReference type="AlphaFoldDB" id="A0AA37HD03"/>
<accession>A0AA37HD03</accession>
<name>A0AA37HD03_9HYPH</name>
<dbReference type="EMBL" id="BPQJ01000015">
    <property type="protein sequence ID" value="GJD63231.1"/>
    <property type="molecule type" value="Genomic_DNA"/>
</dbReference>
<reference evidence="2" key="2">
    <citation type="submission" date="2021-08" db="EMBL/GenBank/DDBJ databases">
        <authorList>
            <person name="Tani A."/>
            <person name="Ola A."/>
            <person name="Ogura Y."/>
            <person name="Katsura K."/>
            <person name="Hayashi T."/>
        </authorList>
    </citation>
    <scope>NUCLEOTIDE SEQUENCE</scope>
    <source>
        <strain evidence="2">JCM 32048</strain>
    </source>
</reference>
<dbReference type="RefSeq" id="WP_238191647.1">
    <property type="nucleotide sequence ID" value="NZ_BPQJ01000015.1"/>
</dbReference>
<feature type="signal peptide" evidence="1">
    <location>
        <begin position="1"/>
        <end position="22"/>
    </location>
</feature>
<comment type="caution">
    <text evidence="2">The sequence shown here is derived from an EMBL/GenBank/DDBJ whole genome shotgun (WGS) entry which is preliminary data.</text>
</comment>
<evidence type="ECO:0000313" key="3">
    <source>
        <dbReference type="Proteomes" id="UP001055286"/>
    </source>
</evidence>
<sequence length="118" mass="12644">MRVRRTPLPVLIGLALSGPAAAHGADFPTFAPRGACGLERADGSRVDPASDRGCLFDERAARRTLRRQWARLPPAHRQACREENAIGDAPSYVALLTCLQLADGALPRQPPPVAPATR</sequence>